<evidence type="ECO:0000313" key="3">
    <source>
        <dbReference type="EMBL" id="RLN24395.1"/>
    </source>
</evidence>
<sequence>MASLAAAGGEVSIRMPSEAANPVCGVLQRKRRSATTKQERRLNSFVLFVAFGEWTGNAFGALAFLWATVVLLGGYGKELSDEDFGIAAGIIFIEAFRMFSRNYRLDDQSMFRTTRAFRAISSPFARMLVRPQEWNELAAIMGSSICLVNLFPELPLVVVLANIIMAALLLLMSKLQFPGALQLMSRRRRYRRLLLRAVLAALLIKAAFHISELVKQRTKLIQLDLEPRYAVESAAIAALVMAVLLLNFRPPSIARLIDSRRGHRLLSLAKVVIIIYLIGNLVLLASVKMALTYYYHPPMMKYLQLLGLQGLLCLPLATMVLSLVSLQTPAKSPSSQPIDITLHICFFVQLVSTLANIDSDMIGTAIMLGVLLIGNLQIPGAIIRIMLSSFGLANLHHNKYEEKKLLGSMDAFYVLTLCQGTLYIVACISDLFSFFLRRSLARQSGLRGKRGARAVDLYYHCAYLKCMETGILAAGKEISLASFAMESLSSGSRKKQLAGVLILDSLLKQREDLISRIACSSKAVSSLSNMLGWTDVQDGEIRLFAARVTAKLADSLRVAAIPGMLKLVSSLLDAEDQLARGLNSGKDAGDDKSPGSAGIKPRRHDSYVSQHWQRMKERWTVPAEPPLTHQDSFPVLGMLILEKLASDPDNCAEIDRATDLISKISGFISYTSSSRAQQKVVVCSSLNLVRRLAITGGKVGALLRQELWEDPFLLDNLAGILEDSRSSIKAWEPAMDIIAKLALAEDARKEIGSNKLIVGKLMHAFLGRYGPTNMHYSQPLRLAAGEALGNLAIENTANCLFILEETGYKLIKDLKDMLWHDKYRYVAATLLQNLCAHSRDKMHSLDAYEHLSYALPVVMENIMAVEGKQMETLIGLASQICNIIPACVVHSLESHLGVSAFVKKMVNALRANKKPSPEYPRMRRVIVELTISIIESHPCYTSIFIEGGMMEALSKIESIPSKVERYRIFLGNAGVVLESGLPLPIIVSRAKGLFDSATRTPELIIARRLFIDDISLCYCNETYGTEDIFNQIGKKLESLRRARLK</sequence>
<feature type="transmembrane region" description="Helical" evidence="2">
    <location>
        <begin position="268"/>
        <end position="296"/>
    </location>
</feature>
<dbReference type="InterPro" id="IPR011989">
    <property type="entry name" value="ARM-like"/>
</dbReference>
<keyword evidence="2" id="KW-0472">Membrane</keyword>
<gene>
    <name evidence="3" type="ORF">C2845_PM07G15970</name>
</gene>
<name>A0A3L6SQT1_PANMI</name>
<evidence type="ECO:0000256" key="1">
    <source>
        <dbReference type="SAM" id="MobiDB-lite"/>
    </source>
</evidence>
<feature type="transmembrane region" description="Helical" evidence="2">
    <location>
        <begin position="411"/>
        <end position="436"/>
    </location>
</feature>
<proteinExistence type="predicted"/>
<feature type="transmembrane region" description="Helical" evidence="2">
    <location>
        <begin position="45"/>
        <end position="72"/>
    </location>
</feature>
<keyword evidence="2" id="KW-1133">Transmembrane helix</keyword>
<evidence type="ECO:0000313" key="4">
    <source>
        <dbReference type="Proteomes" id="UP000275267"/>
    </source>
</evidence>
<dbReference type="InterPro" id="IPR016024">
    <property type="entry name" value="ARM-type_fold"/>
</dbReference>
<reference evidence="4" key="1">
    <citation type="journal article" date="2019" name="Nat. Commun.">
        <title>The genome of broomcorn millet.</title>
        <authorList>
            <person name="Zou C."/>
            <person name="Miki D."/>
            <person name="Li D."/>
            <person name="Tang Q."/>
            <person name="Xiao L."/>
            <person name="Rajput S."/>
            <person name="Deng P."/>
            <person name="Jia W."/>
            <person name="Huang R."/>
            <person name="Zhang M."/>
            <person name="Sun Y."/>
            <person name="Hu J."/>
            <person name="Fu X."/>
            <person name="Schnable P.S."/>
            <person name="Li F."/>
            <person name="Zhang H."/>
            <person name="Feng B."/>
            <person name="Zhu X."/>
            <person name="Liu R."/>
            <person name="Schnable J.C."/>
            <person name="Zhu J.-K."/>
            <person name="Zhang H."/>
        </authorList>
    </citation>
    <scope>NUCLEOTIDE SEQUENCE [LARGE SCALE GENOMIC DNA]</scope>
</reference>
<dbReference type="AlphaFoldDB" id="A0A3L6SQT1"/>
<dbReference type="SUPFAM" id="SSF48371">
    <property type="entry name" value="ARM repeat"/>
    <property type="match status" value="1"/>
</dbReference>
<keyword evidence="2" id="KW-0812">Transmembrane</keyword>
<feature type="transmembrane region" description="Helical" evidence="2">
    <location>
        <begin position="338"/>
        <end position="355"/>
    </location>
</feature>
<feature type="transmembrane region" description="Helical" evidence="2">
    <location>
        <begin position="193"/>
        <end position="210"/>
    </location>
</feature>
<dbReference type="PANTHER" id="PTHR33115:SF43">
    <property type="entry name" value="BLE2 PROTEIN"/>
    <property type="match status" value="1"/>
</dbReference>
<dbReference type="PANTHER" id="PTHR33115">
    <property type="entry name" value="ARM REPEAT SUPERFAMILY PROTEIN"/>
    <property type="match status" value="1"/>
</dbReference>
<feature type="transmembrane region" description="Helical" evidence="2">
    <location>
        <begin position="156"/>
        <end position="172"/>
    </location>
</feature>
<protein>
    <submittedName>
        <fullName evidence="3">Uncharacterized protein</fullName>
    </submittedName>
</protein>
<keyword evidence="4" id="KW-1185">Reference proteome</keyword>
<feature type="transmembrane region" description="Helical" evidence="2">
    <location>
        <begin position="361"/>
        <end position="390"/>
    </location>
</feature>
<comment type="caution">
    <text evidence="3">The sequence shown here is derived from an EMBL/GenBank/DDBJ whole genome shotgun (WGS) entry which is preliminary data.</text>
</comment>
<organism evidence="3 4">
    <name type="scientific">Panicum miliaceum</name>
    <name type="common">Proso millet</name>
    <name type="synonym">Broomcorn millet</name>
    <dbReference type="NCBI Taxonomy" id="4540"/>
    <lineage>
        <taxon>Eukaryota</taxon>
        <taxon>Viridiplantae</taxon>
        <taxon>Streptophyta</taxon>
        <taxon>Embryophyta</taxon>
        <taxon>Tracheophyta</taxon>
        <taxon>Spermatophyta</taxon>
        <taxon>Magnoliopsida</taxon>
        <taxon>Liliopsida</taxon>
        <taxon>Poales</taxon>
        <taxon>Poaceae</taxon>
        <taxon>PACMAD clade</taxon>
        <taxon>Panicoideae</taxon>
        <taxon>Panicodae</taxon>
        <taxon>Paniceae</taxon>
        <taxon>Panicinae</taxon>
        <taxon>Panicum</taxon>
        <taxon>Panicum sect. Panicum</taxon>
    </lineage>
</organism>
<feature type="transmembrane region" description="Helical" evidence="2">
    <location>
        <begin position="302"/>
        <end position="326"/>
    </location>
</feature>
<feature type="transmembrane region" description="Helical" evidence="2">
    <location>
        <begin position="230"/>
        <end position="248"/>
    </location>
</feature>
<dbReference type="Proteomes" id="UP000275267">
    <property type="component" value="Unassembled WGS sequence"/>
</dbReference>
<accession>A0A3L6SQT1</accession>
<dbReference type="EMBL" id="PQIB02000004">
    <property type="protein sequence ID" value="RLN24395.1"/>
    <property type="molecule type" value="Genomic_DNA"/>
</dbReference>
<dbReference type="OrthoDB" id="692826at2759"/>
<evidence type="ECO:0000256" key="2">
    <source>
        <dbReference type="SAM" id="Phobius"/>
    </source>
</evidence>
<dbReference type="Gene3D" id="1.25.10.10">
    <property type="entry name" value="Leucine-rich Repeat Variant"/>
    <property type="match status" value="1"/>
</dbReference>
<feature type="region of interest" description="Disordered" evidence="1">
    <location>
        <begin position="582"/>
        <end position="605"/>
    </location>
</feature>
<dbReference type="STRING" id="4540.A0A3L6SQT1"/>